<organism evidence="2 3">
    <name type="scientific">Aspergillus sclerotialis</name>
    <dbReference type="NCBI Taxonomy" id="2070753"/>
    <lineage>
        <taxon>Eukaryota</taxon>
        <taxon>Fungi</taxon>
        <taxon>Dikarya</taxon>
        <taxon>Ascomycota</taxon>
        <taxon>Pezizomycotina</taxon>
        <taxon>Eurotiomycetes</taxon>
        <taxon>Eurotiomycetidae</taxon>
        <taxon>Eurotiales</taxon>
        <taxon>Aspergillaceae</taxon>
        <taxon>Aspergillus</taxon>
        <taxon>Aspergillus subgen. Polypaecilum</taxon>
    </lineage>
</organism>
<keyword evidence="3" id="KW-1185">Reference proteome</keyword>
<gene>
    <name evidence="2" type="ORF">PHISCL_05098</name>
</gene>
<proteinExistence type="predicted"/>
<reference evidence="3" key="1">
    <citation type="submission" date="2017-02" db="EMBL/GenBank/DDBJ databases">
        <authorList>
            <person name="Tafer H."/>
            <person name="Lopandic K."/>
        </authorList>
    </citation>
    <scope>NUCLEOTIDE SEQUENCE [LARGE SCALE GENOMIC DNA]</scope>
    <source>
        <strain evidence="3">CBS 366.77</strain>
    </source>
</reference>
<feature type="compositionally biased region" description="Basic and acidic residues" evidence="1">
    <location>
        <begin position="133"/>
        <end position="143"/>
    </location>
</feature>
<feature type="compositionally biased region" description="Basic and acidic residues" evidence="1">
    <location>
        <begin position="60"/>
        <end position="72"/>
    </location>
</feature>
<dbReference type="AlphaFoldDB" id="A0A3A2ZHG9"/>
<feature type="region of interest" description="Disordered" evidence="1">
    <location>
        <begin position="1"/>
        <end position="75"/>
    </location>
</feature>
<evidence type="ECO:0000313" key="3">
    <source>
        <dbReference type="Proteomes" id="UP000266188"/>
    </source>
</evidence>
<feature type="compositionally biased region" description="Low complexity" evidence="1">
    <location>
        <begin position="7"/>
        <end position="32"/>
    </location>
</feature>
<evidence type="ECO:0000313" key="2">
    <source>
        <dbReference type="EMBL" id="RJE22552.1"/>
    </source>
</evidence>
<evidence type="ECO:0000256" key="1">
    <source>
        <dbReference type="SAM" id="MobiDB-lite"/>
    </source>
</evidence>
<name>A0A3A2ZHG9_9EURO</name>
<comment type="caution">
    <text evidence="2">The sequence shown here is derived from an EMBL/GenBank/DDBJ whole genome shotgun (WGS) entry which is preliminary data.</text>
</comment>
<dbReference type="Proteomes" id="UP000266188">
    <property type="component" value="Unassembled WGS sequence"/>
</dbReference>
<feature type="region of interest" description="Disordered" evidence="1">
    <location>
        <begin position="120"/>
        <end position="143"/>
    </location>
</feature>
<dbReference type="OrthoDB" id="4439444at2759"/>
<protein>
    <submittedName>
        <fullName evidence="2">Uncharacterized protein</fullName>
    </submittedName>
</protein>
<dbReference type="EMBL" id="MVGC01000162">
    <property type="protein sequence ID" value="RJE22552.1"/>
    <property type="molecule type" value="Genomic_DNA"/>
</dbReference>
<sequence length="143" mass="15527">MADRHPSSNASSNDVSSNNTTSNNTSSNNDSSNRTEATSRSPINGRVGGQMPRSSQNEESGGRISDDPDSRTQEQVQYYQTFLQRFLGVVGSSDETTVERIVSLIRSGASQQEVLAALSQHTGGNHRAGQGQDNRRENVNWRG</sequence>
<accession>A0A3A2ZHG9</accession>